<protein>
    <submittedName>
        <fullName evidence="1">Uncharacterized protein</fullName>
    </submittedName>
</protein>
<evidence type="ECO:0000313" key="1">
    <source>
        <dbReference type="EMBL" id="KKL62091.1"/>
    </source>
</evidence>
<accession>A0A0F9E789</accession>
<dbReference type="AlphaFoldDB" id="A0A0F9E789"/>
<organism evidence="1">
    <name type="scientific">marine sediment metagenome</name>
    <dbReference type="NCBI Taxonomy" id="412755"/>
    <lineage>
        <taxon>unclassified sequences</taxon>
        <taxon>metagenomes</taxon>
        <taxon>ecological metagenomes</taxon>
    </lineage>
</organism>
<comment type="caution">
    <text evidence="1">The sequence shown here is derived from an EMBL/GenBank/DDBJ whole genome shotgun (WGS) entry which is preliminary data.</text>
</comment>
<gene>
    <name evidence="1" type="ORF">LCGC14_2188710</name>
</gene>
<dbReference type="EMBL" id="LAZR01028601">
    <property type="protein sequence ID" value="KKL62091.1"/>
    <property type="molecule type" value="Genomic_DNA"/>
</dbReference>
<reference evidence="1" key="1">
    <citation type="journal article" date="2015" name="Nature">
        <title>Complex archaea that bridge the gap between prokaryotes and eukaryotes.</title>
        <authorList>
            <person name="Spang A."/>
            <person name="Saw J.H."/>
            <person name="Jorgensen S.L."/>
            <person name="Zaremba-Niedzwiedzka K."/>
            <person name="Martijn J."/>
            <person name="Lind A.E."/>
            <person name="van Eijk R."/>
            <person name="Schleper C."/>
            <person name="Guy L."/>
            <person name="Ettema T.J."/>
        </authorList>
    </citation>
    <scope>NUCLEOTIDE SEQUENCE</scope>
</reference>
<name>A0A0F9E789_9ZZZZ</name>
<sequence length="490" mass="55404">MDTSKTYIKMCDCPEIQEGHEHGEPDYIAGDGMINLADFAKFALNWGMADCGTGNGWCDGTDVTVDTLVNSYDLFVFTNCWLEKDEEAPGYATRSDNEEDGDRPQLVWLEEPNSIDAYTEPGNGPPYEIRMSVKPVFDNWTGDGVEYYFCSKYDNAYYNIDMDRTDPANDKYDPTVSDPNYWMTDPSYDEENWQPDSWDIDTWDVALVGRDYTVRARERRSTGIRNITASAESKGSIFGKEYNPPDDGQWLAEYGPDMDGDGELDLITDGRPMLASQTQNSVTMTAMTVVDYDINGEPYTSATYEGGKQRVMYIFERKRNGISEAEHSTDGTDIEDIYGPTWTDTDLLENETYTYTVHTEDRPYGNVGGWSESVAVTIGIIDSELPEPNPAEFADPHPDTYLRRGYDLVLGFYDYIEAVIATDAPNPPGIGVWYQFEIDGAIQQWQISETLLREVSRNSVNTYRVRYRDNFIENVTGWSDPVTTIPIPSG</sequence>
<proteinExistence type="predicted"/>